<dbReference type="Gene3D" id="3.40.710.10">
    <property type="entry name" value="DD-peptidase/beta-lactamase superfamily"/>
    <property type="match status" value="1"/>
</dbReference>
<proteinExistence type="predicted"/>
<protein>
    <submittedName>
        <fullName evidence="3">Class C beta-lactamase-related serine hydrolase</fullName>
    </submittedName>
</protein>
<reference evidence="3 4" key="1">
    <citation type="submission" date="2019-01" db="EMBL/GenBank/DDBJ databases">
        <authorList>
            <person name="Deng T."/>
        </authorList>
    </citation>
    <scope>NUCLEOTIDE SEQUENCE [LARGE SCALE GENOMIC DNA]</scope>
    <source>
        <strain evidence="3 4">F8825</strain>
    </source>
</reference>
<keyword evidence="4" id="KW-1185">Reference proteome</keyword>
<feature type="signal peptide" evidence="1">
    <location>
        <begin position="1"/>
        <end position="22"/>
    </location>
</feature>
<dbReference type="PANTHER" id="PTHR43283">
    <property type="entry name" value="BETA-LACTAMASE-RELATED"/>
    <property type="match status" value="1"/>
</dbReference>
<dbReference type="OrthoDB" id="9814204at2"/>
<keyword evidence="3" id="KW-0378">Hydrolase</keyword>
<feature type="chain" id="PRO_5020948776" evidence="1">
    <location>
        <begin position="23"/>
        <end position="402"/>
    </location>
</feature>
<accession>A0A4Q2TIR5</accession>
<dbReference type="RefSeq" id="WP_129331142.1">
    <property type="nucleotide sequence ID" value="NZ_SDVB01000170.1"/>
</dbReference>
<sequence length="402" mass="44625">MQKRVLSAVILAGLAMPALARADDQKWLTPTMVNARAAMMTPELSVLTFQHMDSIFATRPVRAGDSVWAVPSEPRAIGEKFTLGEQSLSLDDFLEKTATNGLLVIHDGKIVNEIYRNGLDEKGHHISFSMAKSMLATMIGIAVSEGKIKSLDDRVVDYLPDWKSSAYADVSIRDLLMMRSGVAWLEVYEFGSDTQLTEVHNNSLVAYKYRWCDYAKDRAKTEHKPGEVFNYSTLDTSVLGCVLEKATGMKGADYLSEKIWKPAGMESDAFYMLDGPDTVGREFFGAGMNAALRDYGRFGLMMLDDGKANGRQVIPADWVKQSTVPDATTEPASKDDWLGYAYQWWTVPGSDAYAAIGLFNQFIYIDPPSRTVIVKLDSPADPLGFEKENIAFFEQIVKNLAN</sequence>
<dbReference type="Proteomes" id="UP000291088">
    <property type="component" value="Unassembled WGS sequence"/>
</dbReference>
<dbReference type="InterPro" id="IPR001466">
    <property type="entry name" value="Beta-lactam-related"/>
</dbReference>
<dbReference type="AlphaFoldDB" id="A0A4Q2TIR5"/>
<comment type="caution">
    <text evidence="3">The sequence shown here is derived from an EMBL/GenBank/DDBJ whole genome shotgun (WGS) entry which is preliminary data.</text>
</comment>
<evidence type="ECO:0000313" key="4">
    <source>
        <dbReference type="Proteomes" id="UP000291088"/>
    </source>
</evidence>
<feature type="domain" description="Beta-lactamase-related" evidence="2">
    <location>
        <begin position="102"/>
        <end position="376"/>
    </location>
</feature>
<evidence type="ECO:0000256" key="1">
    <source>
        <dbReference type="SAM" id="SignalP"/>
    </source>
</evidence>
<dbReference type="SUPFAM" id="SSF56601">
    <property type="entry name" value="beta-lactamase/transpeptidase-like"/>
    <property type="match status" value="1"/>
</dbReference>
<organism evidence="3 4">
    <name type="scientific">Ciceribacter ferrooxidans</name>
    <dbReference type="NCBI Taxonomy" id="2509717"/>
    <lineage>
        <taxon>Bacteria</taxon>
        <taxon>Pseudomonadati</taxon>
        <taxon>Pseudomonadota</taxon>
        <taxon>Alphaproteobacteria</taxon>
        <taxon>Hyphomicrobiales</taxon>
        <taxon>Rhizobiaceae</taxon>
        <taxon>Ciceribacter</taxon>
    </lineage>
</organism>
<dbReference type="Pfam" id="PF00144">
    <property type="entry name" value="Beta-lactamase"/>
    <property type="match status" value="1"/>
</dbReference>
<dbReference type="InterPro" id="IPR012338">
    <property type="entry name" value="Beta-lactam/transpept-like"/>
</dbReference>
<dbReference type="EMBL" id="SDVB01000170">
    <property type="protein sequence ID" value="RYC17531.1"/>
    <property type="molecule type" value="Genomic_DNA"/>
</dbReference>
<evidence type="ECO:0000313" key="3">
    <source>
        <dbReference type="EMBL" id="RYC17531.1"/>
    </source>
</evidence>
<dbReference type="PANTHER" id="PTHR43283:SF14">
    <property type="entry name" value="BLL8153 PROTEIN"/>
    <property type="match status" value="1"/>
</dbReference>
<keyword evidence="1" id="KW-0732">Signal</keyword>
<gene>
    <name evidence="3" type="ORF">EUU22_05985</name>
</gene>
<dbReference type="GO" id="GO:0016787">
    <property type="term" value="F:hydrolase activity"/>
    <property type="evidence" value="ECO:0007669"/>
    <property type="project" value="UniProtKB-KW"/>
</dbReference>
<evidence type="ECO:0000259" key="2">
    <source>
        <dbReference type="Pfam" id="PF00144"/>
    </source>
</evidence>
<name>A0A4Q2TIR5_9HYPH</name>
<dbReference type="InterPro" id="IPR050789">
    <property type="entry name" value="Diverse_Enzym_Activities"/>
</dbReference>